<protein>
    <submittedName>
        <fullName evidence="2">Uncharacterized protein</fullName>
    </submittedName>
</protein>
<dbReference type="RefSeq" id="XP_062626288.1">
    <property type="nucleotide sequence ID" value="XM_062770304.1"/>
</dbReference>
<dbReference type="AlphaFoldDB" id="A0AAF0Y956"/>
<dbReference type="EMBL" id="CP086716">
    <property type="protein sequence ID" value="WOO80256.1"/>
    <property type="molecule type" value="Genomic_DNA"/>
</dbReference>
<sequence>MPGGTTLVSLLGLSLVRNDPEIGPPTVNSQRMGARTTSDFRRWAWFRASLKLPDFGLSGQMLRSGADDQSLTDHGSLASARLNKAVFHSFMAFLVGVRSPPTLPRPWDTRVLSPATPIPPPNPRANRDL</sequence>
<organism evidence="2 3">
    <name type="scientific">Vanrija pseudolonga</name>
    <dbReference type="NCBI Taxonomy" id="143232"/>
    <lineage>
        <taxon>Eukaryota</taxon>
        <taxon>Fungi</taxon>
        <taxon>Dikarya</taxon>
        <taxon>Basidiomycota</taxon>
        <taxon>Agaricomycotina</taxon>
        <taxon>Tremellomycetes</taxon>
        <taxon>Trichosporonales</taxon>
        <taxon>Trichosporonaceae</taxon>
        <taxon>Vanrija</taxon>
    </lineage>
</organism>
<dbReference type="GeneID" id="87807008"/>
<dbReference type="Proteomes" id="UP000827549">
    <property type="component" value="Chromosome 3"/>
</dbReference>
<gene>
    <name evidence="2" type="ORF">LOC62_03G003767</name>
</gene>
<keyword evidence="3" id="KW-1185">Reference proteome</keyword>
<accession>A0AAF0Y956</accession>
<evidence type="ECO:0000313" key="3">
    <source>
        <dbReference type="Proteomes" id="UP000827549"/>
    </source>
</evidence>
<proteinExistence type="predicted"/>
<reference evidence="2" key="1">
    <citation type="submission" date="2023-10" db="EMBL/GenBank/DDBJ databases">
        <authorList>
            <person name="Noh H."/>
        </authorList>
    </citation>
    <scope>NUCLEOTIDE SEQUENCE</scope>
    <source>
        <strain evidence="2">DUCC4014</strain>
    </source>
</reference>
<name>A0AAF0Y956_9TREE</name>
<evidence type="ECO:0000313" key="2">
    <source>
        <dbReference type="EMBL" id="WOO80256.1"/>
    </source>
</evidence>
<evidence type="ECO:0000256" key="1">
    <source>
        <dbReference type="SAM" id="MobiDB-lite"/>
    </source>
</evidence>
<feature type="region of interest" description="Disordered" evidence="1">
    <location>
        <begin position="99"/>
        <end position="129"/>
    </location>
</feature>